<reference evidence="1 2" key="1">
    <citation type="submission" date="2020-02" db="EMBL/GenBank/DDBJ databases">
        <title>Newly sequenced genome of strain CSTR1 showed variability in Candidatus Kuenenia stuttgartiensis genomes.</title>
        <authorList>
            <person name="Ding C."/>
            <person name="Adrian L."/>
        </authorList>
    </citation>
    <scope>NUCLEOTIDE SEQUENCE [LARGE SCALE GENOMIC DNA]</scope>
    <source>
        <strain evidence="1 2">CSTR1</strain>
    </source>
</reference>
<accession>A0A6G7GY60</accession>
<sequence>MRNNYVADNKLAHGKRIITHSIIHPADVMRQHTDKSFQKGNKRTFLS</sequence>
<protein>
    <submittedName>
        <fullName evidence="1">Uncharacterized protein</fullName>
    </submittedName>
</protein>
<dbReference type="Proteomes" id="UP000501926">
    <property type="component" value="Chromosome"/>
</dbReference>
<dbReference type="AlphaFoldDB" id="A0A6G7GY60"/>
<name>A0A6G7GY60_KUEST</name>
<dbReference type="EMBL" id="CP049055">
    <property type="protein sequence ID" value="QII14294.1"/>
    <property type="molecule type" value="Genomic_DNA"/>
</dbReference>
<gene>
    <name evidence="1" type="ORF">KsCSTR_49170</name>
</gene>
<proteinExistence type="predicted"/>
<organism evidence="1 2">
    <name type="scientific">Kuenenia stuttgartiensis</name>
    <dbReference type="NCBI Taxonomy" id="174633"/>
    <lineage>
        <taxon>Bacteria</taxon>
        <taxon>Pseudomonadati</taxon>
        <taxon>Planctomycetota</taxon>
        <taxon>Candidatus Brocadiia</taxon>
        <taxon>Candidatus Brocadiales</taxon>
        <taxon>Candidatus Brocadiaceae</taxon>
        <taxon>Candidatus Kuenenia</taxon>
    </lineage>
</organism>
<evidence type="ECO:0000313" key="2">
    <source>
        <dbReference type="Proteomes" id="UP000501926"/>
    </source>
</evidence>
<evidence type="ECO:0000313" key="1">
    <source>
        <dbReference type="EMBL" id="QII14294.1"/>
    </source>
</evidence>